<evidence type="ECO:0000313" key="2">
    <source>
        <dbReference type="EMBL" id="KLU23277.1"/>
    </source>
</evidence>
<name>A0A0J1CRP1_9BURK</name>
<dbReference type="Proteomes" id="UP000035963">
    <property type="component" value="Unassembled WGS sequence"/>
</dbReference>
<dbReference type="AlphaFoldDB" id="A0A0J1CRP1"/>
<evidence type="ECO:0000256" key="1">
    <source>
        <dbReference type="SAM" id="MobiDB-lite"/>
    </source>
</evidence>
<gene>
    <name evidence="2" type="ORF">EOS_26105</name>
</gene>
<dbReference type="PATRIC" id="fig|908627.4.peg.5823"/>
<keyword evidence="3" id="KW-1185">Reference proteome</keyword>
<protein>
    <submittedName>
        <fullName evidence="2">Uncharacterized protein</fullName>
    </submittedName>
</protein>
<comment type="caution">
    <text evidence="2">The sequence shown here is derived from an EMBL/GenBank/DDBJ whole genome shotgun (WGS) entry which is preliminary data.</text>
</comment>
<organism evidence="2 3">
    <name type="scientific">Caballeronia mineralivorans PML1(12)</name>
    <dbReference type="NCBI Taxonomy" id="908627"/>
    <lineage>
        <taxon>Bacteria</taxon>
        <taxon>Pseudomonadati</taxon>
        <taxon>Pseudomonadota</taxon>
        <taxon>Betaproteobacteria</taxon>
        <taxon>Burkholderiales</taxon>
        <taxon>Burkholderiaceae</taxon>
        <taxon>Caballeronia</taxon>
    </lineage>
</organism>
<dbReference type="EMBL" id="AEJF01000154">
    <property type="protein sequence ID" value="KLU23277.1"/>
    <property type="molecule type" value="Genomic_DNA"/>
</dbReference>
<accession>A0A0J1CRP1</accession>
<sequence length="83" mass="8999">MIQCRFSLSDSDEDSSGTASAPESTASLLRCLKKIIADAHFVESKALTLFLENGMIARLLPEKDGLESYVLHTGQGIVPVIDF</sequence>
<feature type="region of interest" description="Disordered" evidence="1">
    <location>
        <begin position="1"/>
        <end position="24"/>
    </location>
</feature>
<proteinExistence type="predicted"/>
<evidence type="ECO:0000313" key="3">
    <source>
        <dbReference type="Proteomes" id="UP000035963"/>
    </source>
</evidence>
<reference evidence="2 3" key="1">
    <citation type="journal article" date="2015" name="Genome Announc.">
        <title>Draft Genome Sequence of Burkholderia sp. Strain PML1(12), an Ectomycorrhizosphere-Inhabiting Bacterium with Effective Mineral-Weathering Ability.</title>
        <authorList>
            <person name="Uroz S."/>
            <person name="Oger P."/>
        </authorList>
    </citation>
    <scope>NUCLEOTIDE SEQUENCE [LARGE SCALE GENOMIC DNA]</scope>
    <source>
        <strain evidence="3">PML1(12)</strain>
    </source>
</reference>